<dbReference type="InterPro" id="IPR043729">
    <property type="entry name" value="DUF5672"/>
</dbReference>
<protein>
    <recommendedName>
        <fullName evidence="3">DUF5672 domain-containing protein</fullName>
    </recommendedName>
</protein>
<name>A0AAD5RWN6_9PEZI</name>
<feature type="transmembrane region" description="Helical" evidence="2">
    <location>
        <begin position="20"/>
        <end position="39"/>
    </location>
</feature>
<gene>
    <name evidence="4" type="ORF">MKZ38_006104</name>
</gene>
<keyword evidence="5" id="KW-1185">Reference proteome</keyword>
<accession>A0AAD5RWN6</accession>
<evidence type="ECO:0000259" key="3">
    <source>
        <dbReference type="Pfam" id="PF18922"/>
    </source>
</evidence>
<dbReference type="Pfam" id="PF18922">
    <property type="entry name" value="DUF5672"/>
    <property type="match status" value="1"/>
</dbReference>
<proteinExistence type="predicted"/>
<dbReference type="AlphaFoldDB" id="A0AAD5RWN6"/>
<evidence type="ECO:0000256" key="2">
    <source>
        <dbReference type="SAM" id="Phobius"/>
    </source>
</evidence>
<dbReference type="Proteomes" id="UP001201980">
    <property type="component" value="Unassembled WGS sequence"/>
</dbReference>
<feature type="compositionally biased region" description="Polar residues" evidence="1">
    <location>
        <begin position="487"/>
        <end position="510"/>
    </location>
</feature>
<sequence>MGAPLQTHGQRPFALTKGKIFILVSLAFTYVHRLGINLMCVVPRQQQLTYQYRWWFAHMLPHYKPAIKSAVTTRLQEARQKIPSIHVDWHRDQNPRANYNSSKVALLLEPRYLPHLVPLILHMIYVAPPDWRFVFIGSEKSRTAVGRSFAIKHQQVVGKLDLMTLPKPWDISSKEMVHRLMTDMRFYDEFLPGVEWILKYEADSILCANSGSSLNDWLSWSWAGAPRTLEDRFSGNGGLSLRRVSAIRRVLGFQERFNDSSAEDEWFGHRLWTLPGEKVASGTNGALAVENVYFEKPMGYHIQDGGSNLKDEVWGQRAQRQEIFSYCPELSMIMDMKLERERCPGDRGDGTLNDNGILVGNQKVGDDVKKAEEEARLKAEAETKQKATEEVQKAEAEAKQKAAEEAKQESKGKSENKAVEDTPEDDPELDDQTNALLPGQEKKRPDNGPGSTVLEPSASPTKKAVDTSSGPQADFSTGPNPWPALGSKTSSNGYTEAAPASSNPTAIQPA</sequence>
<evidence type="ECO:0000256" key="1">
    <source>
        <dbReference type="SAM" id="MobiDB-lite"/>
    </source>
</evidence>
<feature type="compositionally biased region" description="Basic and acidic residues" evidence="1">
    <location>
        <begin position="374"/>
        <end position="420"/>
    </location>
</feature>
<dbReference type="EMBL" id="JAKWBI020000036">
    <property type="protein sequence ID" value="KAJ2905198.1"/>
    <property type="molecule type" value="Genomic_DNA"/>
</dbReference>
<feature type="region of interest" description="Disordered" evidence="1">
    <location>
        <begin position="374"/>
        <end position="510"/>
    </location>
</feature>
<evidence type="ECO:0000313" key="4">
    <source>
        <dbReference type="EMBL" id="KAJ2905198.1"/>
    </source>
</evidence>
<keyword evidence="2" id="KW-0812">Transmembrane</keyword>
<organism evidence="4 5">
    <name type="scientific">Zalerion maritima</name>
    <dbReference type="NCBI Taxonomy" id="339359"/>
    <lineage>
        <taxon>Eukaryota</taxon>
        <taxon>Fungi</taxon>
        <taxon>Dikarya</taxon>
        <taxon>Ascomycota</taxon>
        <taxon>Pezizomycotina</taxon>
        <taxon>Sordariomycetes</taxon>
        <taxon>Lulworthiomycetidae</taxon>
        <taxon>Lulworthiales</taxon>
        <taxon>Lulworthiaceae</taxon>
        <taxon>Zalerion</taxon>
    </lineage>
</organism>
<keyword evidence="2" id="KW-0472">Membrane</keyword>
<reference evidence="4" key="1">
    <citation type="submission" date="2022-07" db="EMBL/GenBank/DDBJ databases">
        <title>Draft genome sequence of Zalerion maritima ATCC 34329, a (micro)plastics degrading marine fungus.</title>
        <authorList>
            <person name="Paco A."/>
            <person name="Goncalves M.F.M."/>
            <person name="Rocha-Santos T.A.P."/>
            <person name="Alves A."/>
        </authorList>
    </citation>
    <scope>NUCLEOTIDE SEQUENCE</scope>
    <source>
        <strain evidence="4">ATCC 34329</strain>
    </source>
</reference>
<feature type="compositionally biased region" description="Acidic residues" evidence="1">
    <location>
        <begin position="421"/>
        <end position="431"/>
    </location>
</feature>
<feature type="domain" description="DUF5672" evidence="3">
    <location>
        <begin position="160"/>
        <end position="301"/>
    </location>
</feature>
<comment type="caution">
    <text evidence="4">The sequence shown here is derived from an EMBL/GenBank/DDBJ whole genome shotgun (WGS) entry which is preliminary data.</text>
</comment>
<feature type="compositionally biased region" description="Polar residues" evidence="1">
    <location>
        <begin position="466"/>
        <end position="479"/>
    </location>
</feature>
<keyword evidence="2" id="KW-1133">Transmembrane helix</keyword>
<evidence type="ECO:0000313" key="5">
    <source>
        <dbReference type="Proteomes" id="UP001201980"/>
    </source>
</evidence>